<accession>A0ABY5Y3X1</accession>
<evidence type="ECO:0000313" key="2">
    <source>
        <dbReference type="Proteomes" id="UP001058120"/>
    </source>
</evidence>
<dbReference type="RefSeq" id="WP_334315687.1">
    <property type="nucleotide sequence ID" value="NZ_CP065938.1"/>
</dbReference>
<organism evidence="1 2">
    <name type="scientific">Taurinivorans muris</name>
    <dbReference type="NCBI Taxonomy" id="2787751"/>
    <lineage>
        <taxon>Bacteria</taxon>
        <taxon>Pseudomonadati</taxon>
        <taxon>Thermodesulfobacteriota</taxon>
        <taxon>Desulfovibrionia</taxon>
        <taxon>Desulfovibrionales</taxon>
        <taxon>Desulfovibrionaceae</taxon>
        <taxon>Taurinivorans</taxon>
    </lineage>
</organism>
<name>A0ABY5Y3X1_9BACT</name>
<dbReference type="Proteomes" id="UP001058120">
    <property type="component" value="Chromosome"/>
</dbReference>
<dbReference type="Gene3D" id="1.10.472.60">
    <property type="entry name" value="putative protein disulfide isomerase domain"/>
    <property type="match status" value="1"/>
</dbReference>
<dbReference type="SUPFAM" id="SSF52833">
    <property type="entry name" value="Thioredoxin-like"/>
    <property type="match status" value="1"/>
</dbReference>
<sequence length="236" mass="26772">MAHFLYISDVFCPWCYGFSKNIAKIKKKFALPFEVYAGALVEPAVDLEARVKQSPNVQAFIDKLYAATGVKISDDYVNMLFSGNAKNIFMDSKKASRLFYVLKHFKPEFALEIMEFLQFRFYNLGKDIFAEDTVHSFAETFAVSSVDIFKYLHDEQSEIASHEETEKGFDILGEIVLYPTLYYVENGVNHFISRGYVNYEDCEKAIFAAMRATENNQDGQSAVLMGKSCSLDGTCG</sequence>
<gene>
    <name evidence="1" type="ORF">JBF11_01870</name>
</gene>
<dbReference type="Gene3D" id="3.40.30.10">
    <property type="entry name" value="Glutaredoxin"/>
    <property type="match status" value="1"/>
</dbReference>
<evidence type="ECO:0008006" key="3">
    <source>
        <dbReference type="Google" id="ProtNLM"/>
    </source>
</evidence>
<evidence type="ECO:0000313" key="1">
    <source>
        <dbReference type="EMBL" id="UWX06087.1"/>
    </source>
</evidence>
<proteinExistence type="predicted"/>
<dbReference type="InterPro" id="IPR036249">
    <property type="entry name" value="Thioredoxin-like_sf"/>
</dbReference>
<reference evidence="1" key="1">
    <citation type="submission" date="2020-12" db="EMBL/GenBank/DDBJ databases">
        <title>Taurinivorans muris gen. nov., sp. nov., fundamental and realized metabolic niche of a ubiquitous sulfidogenic bacterium in the murine intestine.</title>
        <authorList>
            <person name="Ye H."/>
            <person name="Hanson B.T."/>
            <person name="Loy A."/>
        </authorList>
    </citation>
    <scope>NUCLEOTIDE SEQUENCE</scope>
    <source>
        <strain evidence="1">LT0009</strain>
    </source>
</reference>
<keyword evidence="2" id="KW-1185">Reference proteome</keyword>
<protein>
    <recommendedName>
        <fullName evidence="3">DSBA-like thioredoxin domain-containing protein</fullName>
    </recommendedName>
</protein>
<dbReference type="EMBL" id="CP065938">
    <property type="protein sequence ID" value="UWX06087.1"/>
    <property type="molecule type" value="Genomic_DNA"/>
</dbReference>